<dbReference type="InterPro" id="IPR004134">
    <property type="entry name" value="Peptidase_C1B"/>
</dbReference>
<dbReference type="GO" id="GO:0005737">
    <property type="term" value="C:cytoplasm"/>
    <property type="evidence" value="ECO:0007669"/>
    <property type="project" value="TreeGrafter"/>
</dbReference>
<dbReference type="InterPro" id="IPR038765">
    <property type="entry name" value="Papain-like_cys_pep_sf"/>
</dbReference>
<keyword evidence="2" id="KW-0378">Hydrolase</keyword>
<keyword evidence="3" id="KW-0788">Thiol protease</keyword>
<reference evidence="5" key="2">
    <citation type="submission" date="2015-01" db="EMBL/GenBank/DDBJ databases">
        <title>Evolutionary Origins and Diversification of the Mycorrhizal Mutualists.</title>
        <authorList>
            <consortium name="DOE Joint Genome Institute"/>
            <consortium name="Mycorrhizal Genomics Consortium"/>
            <person name="Kohler A."/>
            <person name="Kuo A."/>
            <person name="Nagy L.G."/>
            <person name="Floudas D."/>
            <person name="Copeland A."/>
            <person name="Barry K.W."/>
            <person name="Cichocki N."/>
            <person name="Veneault-Fourrey C."/>
            <person name="LaButti K."/>
            <person name="Lindquist E.A."/>
            <person name="Lipzen A."/>
            <person name="Lundell T."/>
            <person name="Morin E."/>
            <person name="Murat C."/>
            <person name="Riley R."/>
            <person name="Ohm R."/>
            <person name="Sun H."/>
            <person name="Tunlid A."/>
            <person name="Henrissat B."/>
            <person name="Grigoriev I.V."/>
            <person name="Hibbett D.S."/>
            <person name="Martin F."/>
        </authorList>
    </citation>
    <scope>NUCLEOTIDE SEQUENCE [LARGE SCALE GENOMIC DNA]</scope>
    <source>
        <strain evidence="5">MUT 4182</strain>
    </source>
</reference>
<dbReference type="STRING" id="1051891.A0A0C3Q5I4"/>
<dbReference type="PANTHER" id="PTHR10363">
    <property type="entry name" value="BLEOMYCIN HYDROLASE"/>
    <property type="match status" value="1"/>
</dbReference>
<keyword evidence="5" id="KW-1185">Reference proteome</keyword>
<evidence type="ECO:0000256" key="1">
    <source>
        <dbReference type="ARBA" id="ARBA00022670"/>
    </source>
</evidence>
<organism evidence="4 5">
    <name type="scientific">Tulasnella calospora MUT 4182</name>
    <dbReference type="NCBI Taxonomy" id="1051891"/>
    <lineage>
        <taxon>Eukaryota</taxon>
        <taxon>Fungi</taxon>
        <taxon>Dikarya</taxon>
        <taxon>Basidiomycota</taxon>
        <taxon>Agaricomycotina</taxon>
        <taxon>Agaricomycetes</taxon>
        <taxon>Cantharellales</taxon>
        <taxon>Tulasnellaceae</taxon>
        <taxon>Tulasnella</taxon>
    </lineage>
</organism>
<reference evidence="4 5" key="1">
    <citation type="submission" date="2014-04" db="EMBL/GenBank/DDBJ databases">
        <authorList>
            <consortium name="DOE Joint Genome Institute"/>
            <person name="Kuo A."/>
            <person name="Girlanda M."/>
            <person name="Perotto S."/>
            <person name="Kohler A."/>
            <person name="Nagy L.G."/>
            <person name="Floudas D."/>
            <person name="Copeland A."/>
            <person name="Barry K.W."/>
            <person name="Cichocki N."/>
            <person name="Veneault-Fourrey C."/>
            <person name="LaButti K."/>
            <person name="Lindquist E.A."/>
            <person name="Lipzen A."/>
            <person name="Lundell T."/>
            <person name="Morin E."/>
            <person name="Murat C."/>
            <person name="Sun H."/>
            <person name="Tunlid A."/>
            <person name="Henrissat B."/>
            <person name="Grigoriev I.V."/>
            <person name="Hibbett D.S."/>
            <person name="Martin F."/>
            <person name="Nordberg H.P."/>
            <person name="Cantor M.N."/>
            <person name="Hua S.X."/>
        </authorList>
    </citation>
    <scope>NUCLEOTIDE SEQUENCE [LARGE SCALE GENOMIC DNA]</scope>
    <source>
        <strain evidence="4 5">MUT 4182</strain>
    </source>
</reference>
<evidence type="ECO:0000313" key="4">
    <source>
        <dbReference type="EMBL" id="KIO18831.1"/>
    </source>
</evidence>
<dbReference type="GO" id="GO:0043418">
    <property type="term" value="P:homocysteine catabolic process"/>
    <property type="evidence" value="ECO:0007669"/>
    <property type="project" value="TreeGrafter"/>
</dbReference>
<dbReference type="Proteomes" id="UP000054248">
    <property type="component" value="Unassembled WGS sequence"/>
</dbReference>
<accession>A0A0C3Q5I4</accession>
<gene>
    <name evidence="4" type="ORF">M407DRAFT_83529</name>
</gene>
<dbReference type="Gene3D" id="3.90.70.10">
    <property type="entry name" value="Cysteine proteinases"/>
    <property type="match status" value="1"/>
</dbReference>
<dbReference type="Pfam" id="PF03051">
    <property type="entry name" value="Peptidase_C1_2"/>
    <property type="match status" value="1"/>
</dbReference>
<evidence type="ECO:0008006" key="6">
    <source>
        <dbReference type="Google" id="ProtNLM"/>
    </source>
</evidence>
<evidence type="ECO:0000313" key="5">
    <source>
        <dbReference type="Proteomes" id="UP000054248"/>
    </source>
</evidence>
<protein>
    <recommendedName>
        <fullName evidence="6">Bleomycin hydrolase</fullName>
    </recommendedName>
</protein>
<proteinExistence type="predicted"/>
<evidence type="ECO:0000256" key="3">
    <source>
        <dbReference type="ARBA" id="ARBA00022807"/>
    </source>
</evidence>
<dbReference type="AlphaFoldDB" id="A0A0C3Q5I4"/>
<dbReference type="OrthoDB" id="2666448at2759"/>
<name>A0A0C3Q5I4_9AGAM</name>
<feature type="non-terminal residue" evidence="4">
    <location>
        <position position="1"/>
    </location>
</feature>
<dbReference type="EMBL" id="KN823257">
    <property type="protein sequence ID" value="KIO18831.1"/>
    <property type="molecule type" value="Genomic_DNA"/>
</dbReference>
<dbReference type="PANTHER" id="PTHR10363:SF2">
    <property type="entry name" value="BLEOMYCIN HYDROLASE"/>
    <property type="match status" value="1"/>
</dbReference>
<dbReference type="GO" id="GO:0006508">
    <property type="term" value="P:proteolysis"/>
    <property type="evidence" value="ECO:0007669"/>
    <property type="project" value="UniProtKB-KW"/>
</dbReference>
<dbReference type="SUPFAM" id="SSF54001">
    <property type="entry name" value="Cysteine proteinases"/>
    <property type="match status" value="1"/>
</dbReference>
<dbReference type="GO" id="GO:0070005">
    <property type="term" value="F:cysteine-type aminopeptidase activity"/>
    <property type="evidence" value="ECO:0007669"/>
    <property type="project" value="InterPro"/>
</dbReference>
<dbReference type="HOGENOM" id="CLU_080328_2_0_1"/>
<dbReference type="GO" id="GO:0009636">
    <property type="term" value="P:response to toxic substance"/>
    <property type="evidence" value="ECO:0007669"/>
    <property type="project" value="TreeGrafter"/>
</dbReference>
<evidence type="ECO:0000256" key="2">
    <source>
        <dbReference type="ARBA" id="ARBA00022801"/>
    </source>
</evidence>
<sequence length="302" mass="34168">YGVVPQSIFPESYSSSYSNKMDKLITKRLREFSLALRALVSGLQEQLQDARVLAAARKQKEIYLAEIYRILCITLGVPPKPTDQFTFEYYDADGKFDSYCGTPLEFYKKYGNEKYSLSDSFSLVNDPRNSYETLFTVDKLNNVWGGRPVLYVNTSSEELKKAVVTSIKAGHPVFFGCDVGQFSHSALGIMDTALYEYESAFNIKVTLTKAQRLQTGESSMTHAMVITAVHLDKEGKPVRYRVENSWGLVGDKGYFVMSDNWFDEFVYQVVIPRKLAKPEHVKILDAGSPRLYAPWDPMGTLA</sequence>
<keyword evidence="1" id="KW-0645">Protease</keyword>